<dbReference type="PANTHER" id="PTHR43857:SF1">
    <property type="entry name" value="YJGH FAMILY PROTEIN"/>
    <property type="match status" value="1"/>
</dbReference>
<protein>
    <recommendedName>
        <fullName evidence="3">Enamine deaminase RidA</fullName>
    </recommendedName>
</protein>
<sequence>MIPLLWNNSSMANKRINYAGSSPLEPVIGYSRVVRVGNIVHVAGTTATRPDGSGKIVGVGDMYLQTRQTLENIQTALQNAGIDLKHVVRTRMFVTDISRWEEVGRAHGEFFRDIRPVAAMYGIQALVNPDMLVEIEVEAILPEGHP</sequence>
<comment type="caution">
    <text evidence="1">The sequence shown here is derived from an EMBL/GenBank/DDBJ whole genome shotgun (WGS) entry which is preliminary data.</text>
</comment>
<dbReference type="Pfam" id="PF01042">
    <property type="entry name" value="Ribonuc_L-PSP"/>
    <property type="match status" value="1"/>
</dbReference>
<dbReference type="Gene3D" id="3.30.1330.40">
    <property type="entry name" value="RutC-like"/>
    <property type="match status" value="1"/>
</dbReference>
<reference evidence="2" key="1">
    <citation type="journal article" date="2019" name="Int. J. Syst. Evol. Microbiol.">
        <title>The Global Catalogue of Microorganisms (GCM) 10K type strain sequencing project: providing services to taxonomists for standard genome sequencing and annotation.</title>
        <authorList>
            <consortium name="The Broad Institute Genomics Platform"/>
            <consortium name="The Broad Institute Genome Sequencing Center for Infectious Disease"/>
            <person name="Wu L."/>
            <person name="Ma J."/>
        </authorList>
    </citation>
    <scope>NUCLEOTIDE SEQUENCE [LARGE SCALE GENOMIC DNA]</scope>
    <source>
        <strain evidence="2">JCM 14370</strain>
    </source>
</reference>
<dbReference type="SUPFAM" id="SSF55298">
    <property type="entry name" value="YjgF-like"/>
    <property type="match status" value="1"/>
</dbReference>
<evidence type="ECO:0000313" key="2">
    <source>
        <dbReference type="Proteomes" id="UP000632222"/>
    </source>
</evidence>
<dbReference type="InterPro" id="IPR035959">
    <property type="entry name" value="RutC-like_sf"/>
</dbReference>
<accession>A0ABQ2CWA0</accession>
<dbReference type="CDD" id="cd06154">
    <property type="entry name" value="YjgF_YER057c_UK114_like_6"/>
    <property type="match status" value="1"/>
</dbReference>
<dbReference type="EMBL" id="BMOD01000003">
    <property type="protein sequence ID" value="GGJ27101.1"/>
    <property type="molecule type" value="Genomic_DNA"/>
</dbReference>
<dbReference type="InterPro" id="IPR006175">
    <property type="entry name" value="YjgF/YER057c/UK114"/>
</dbReference>
<evidence type="ECO:0008006" key="3">
    <source>
        <dbReference type="Google" id="ProtNLM"/>
    </source>
</evidence>
<name>A0ABQ2CWA0_9DEIO</name>
<keyword evidence="2" id="KW-1185">Reference proteome</keyword>
<gene>
    <name evidence="1" type="ORF">GCM10008938_11540</name>
</gene>
<dbReference type="Proteomes" id="UP000632222">
    <property type="component" value="Unassembled WGS sequence"/>
</dbReference>
<proteinExistence type="predicted"/>
<evidence type="ECO:0000313" key="1">
    <source>
        <dbReference type="EMBL" id="GGJ27101.1"/>
    </source>
</evidence>
<organism evidence="1 2">
    <name type="scientific">Deinococcus roseus</name>
    <dbReference type="NCBI Taxonomy" id="392414"/>
    <lineage>
        <taxon>Bacteria</taxon>
        <taxon>Thermotogati</taxon>
        <taxon>Deinococcota</taxon>
        <taxon>Deinococci</taxon>
        <taxon>Deinococcales</taxon>
        <taxon>Deinococcaceae</taxon>
        <taxon>Deinococcus</taxon>
    </lineage>
</organism>
<dbReference type="PANTHER" id="PTHR43857">
    <property type="entry name" value="BLR7761 PROTEIN"/>
    <property type="match status" value="1"/>
</dbReference>